<proteinExistence type="inferred from homology"/>
<dbReference type="EMBL" id="CP139858">
    <property type="protein sequence ID" value="WQB99593.1"/>
    <property type="molecule type" value="Genomic_DNA"/>
</dbReference>
<evidence type="ECO:0000313" key="9">
    <source>
        <dbReference type="EMBL" id="WQB99593.1"/>
    </source>
</evidence>
<dbReference type="PANTHER" id="PTHR31686:SF1">
    <property type="entry name" value="SULFITE EFFLUX PUMP SSU1"/>
    <property type="match status" value="1"/>
</dbReference>
<evidence type="ECO:0000256" key="5">
    <source>
        <dbReference type="ARBA" id="ARBA00022692"/>
    </source>
</evidence>
<feature type="transmembrane region" description="Helical" evidence="8">
    <location>
        <begin position="21"/>
        <end position="42"/>
    </location>
</feature>
<keyword evidence="10" id="KW-1185">Reference proteome</keyword>
<evidence type="ECO:0000256" key="7">
    <source>
        <dbReference type="ARBA" id="ARBA00023136"/>
    </source>
</evidence>
<feature type="transmembrane region" description="Helical" evidence="8">
    <location>
        <begin position="260"/>
        <end position="282"/>
    </location>
</feature>
<evidence type="ECO:0000256" key="8">
    <source>
        <dbReference type="SAM" id="Phobius"/>
    </source>
</evidence>
<protein>
    <submittedName>
        <fullName evidence="9">Tellurite resistance/C4-dicarboxylate transporter family protein</fullName>
    </submittedName>
</protein>
<evidence type="ECO:0000256" key="1">
    <source>
        <dbReference type="ARBA" id="ARBA00004651"/>
    </source>
</evidence>
<evidence type="ECO:0000313" key="10">
    <source>
        <dbReference type="Proteomes" id="UP001322481"/>
    </source>
</evidence>
<gene>
    <name evidence="9" type="ORF">U0R22_003777</name>
</gene>
<dbReference type="PANTHER" id="PTHR31686">
    <property type="match status" value="1"/>
</dbReference>
<dbReference type="Pfam" id="PF03595">
    <property type="entry name" value="SLAC1"/>
    <property type="match status" value="1"/>
</dbReference>
<dbReference type="InterPro" id="IPR051629">
    <property type="entry name" value="Sulfite_efflux_TDT"/>
</dbReference>
<feature type="transmembrane region" description="Helical" evidence="8">
    <location>
        <begin position="294"/>
        <end position="314"/>
    </location>
</feature>
<feature type="transmembrane region" description="Helical" evidence="8">
    <location>
        <begin position="149"/>
        <end position="174"/>
    </location>
</feature>
<dbReference type="InterPro" id="IPR004695">
    <property type="entry name" value="SLAC1/Mae1/Ssu1/TehA"/>
</dbReference>
<feature type="transmembrane region" description="Helical" evidence="8">
    <location>
        <begin position="48"/>
        <end position="67"/>
    </location>
</feature>
<dbReference type="Proteomes" id="UP001322481">
    <property type="component" value="Chromosome"/>
</dbReference>
<name>A0ABZ0VQU9_9HYPH</name>
<organism evidence="9 10">
    <name type="scientific">Mesorhizobium huakuii</name>
    <dbReference type="NCBI Taxonomy" id="28104"/>
    <lineage>
        <taxon>Bacteria</taxon>
        <taxon>Pseudomonadati</taxon>
        <taxon>Pseudomonadota</taxon>
        <taxon>Alphaproteobacteria</taxon>
        <taxon>Hyphomicrobiales</taxon>
        <taxon>Phyllobacteriaceae</taxon>
        <taxon>Mesorhizobium</taxon>
    </lineage>
</organism>
<dbReference type="CDD" id="cd09319">
    <property type="entry name" value="TDT_like_1"/>
    <property type="match status" value="1"/>
</dbReference>
<keyword evidence="5 8" id="KW-0812">Transmembrane</keyword>
<accession>A0ABZ0VQU9</accession>
<dbReference type="Gene3D" id="1.50.10.150">
    <property type="entry name" value="Voltage-dependent anion channel"/>
    <property type="match status" value="1"/>
</dbReference>
<feature type="transmembrane region" description="Helical" evidence="8">
    <location>
        <begin position="186"/>
        <end position="209"/>
    </location>
</feature>
<evidence type="ECO:0000256" key="3">
    <source>
        <dbReference type="ARBA" id="ARBA00022448"/>
    </source>
</evidence>
<keyword evidence="6 8" id="KW-1133">Transmembrane helix</keyword>
<comment type="subcellular location">
    <subcellularLocation>
        <location evidence="1">Cell membrane</location>
        <topology evidence="1">Multi-pass membrane protein</topology>
    </subcellularLocation>
</comment>
<evidence type="ECO:0000256" key="6">
    <source>
        <dbReference type="ARBA" id="ARBA00022989"/>
    </source>
</evidence>
<evidence type="ECO:0000256" key="4">
    <source>
        <dbReference type="ARBA" id="ARBA00022475"/>
    </source>
</evidence>
<feature type="transmembrane region" description="Helical" evidence="8">
    <location>
        <begin position="326"/>
        <end position="351"/>
    </location>
</feature>
<evidence type="ECO:0000256" key="2">
    <source>
        <dbReference type="ARBA" id="ARBA00008566"/>
    </source>
</evidence>
<dbReference type="RefSeq" id="WP_256754679.1">
    <property type="nucleotide sequence ID" value="NZ_CP139858.1"/>
</dbReference>
<feature type="transmembrane region" description="Helical" evidence="8">
    <location>
        <begin position="88"/>
        <end position="108"/>
    </location>
</feature>
<feature type="transmembrane region" description="Helical" evidence="8">
    <location>
        <begin position="221"/>
        <end position="240"/>
    </location>
</feature>
<keyword evidence="7 8" id="KW-0472">Membrane</keyword>
<keyword evidence="3" id="KW-0813">Transport</keyword>
<dbReference type="InterPro" id="IPR038665">
    <property type="entry name" value="Voltage-dep_anion_channel_sf"/>
</dbReference>
<sequence length="360" mass="40139">MALGRAINLSIELRAGVRDLSPAYFAMVMATGVLSIGLSLLGMPAVGVGMFVLNIAIYFIITVLTLLRLAWFPSDFVSDLIDHRRAPGFFTFVAASCILGSQCLIIAHSLTVAVAFWLIGLVLWLGLTYAIFVALTVKQKKPSLEEGLTGAWLLAIVATQSVALLSALIAAHWAQPYRIELNFLALSMWLWGGMFYIWMISLIFYRYTFFAFSPGDLSPPYWINMGAMAISVLVGATLVENTKGAPFLQSLLPFIKGFTVFFWATGTWWIPMLLVLGVWRHIYRRFPLRYDPSYWGAVFPLGMYTLCTFKMAEALDLGFLLSIPRYFIFVAGAAWCLAFVGFVHNITMWLLGRQPASRST</sequence>
<reference evidence="9 10" key="1">
    <citation type="submission" date="2023-11" db="EMBL/GenBank/DDBJ databases">
        <authorList>
            <person name="Panchal A.K."/>
            <person name="Meaney J.S."/>
            <person name="Karas B.J."/>
            <person name="diCenzo G.C."/>
        </authorList>
    </citation>
    <scope>NUCLEOTIDE SEQUENCE [LARGE SCALE GENOMIC DNA]</scope>
    <source>
        <strain evidence="9 10">NZP2235</strain>
    </source>
</reference>
<keyword evidence="4" id="KW-1003">Cell membrane</keyword>
<comment type="similarity">
    <text evidence="2">Belongs to the tellurite-resistance/dicarboxylate transporter (TDT) family.</text>
</comment>
<feature type="transmembrane region" description="Helical" evidence="8">
    <location>
        <begin position="114"/>
        <end position="137"/>
    </location>
</feature>